<name>A0ABD1EA12_HYPHA</name>
<dbReference type="Pfam" id="PF00106">
    <property type="entry name" value="adh_short"/>
    <property type="match status" value="1"/>
</dbReference>
<dbReference type="InterPro" id="IPR002347">
    <property type="entry name" value="SDR_fam"/>
</dbReference>
<dbReference type="PRINTS" id="PR00081">
    <property type="entry name" value="GDHRDH"/>
</dbReference>
<organism evidence="2 3">
    <name type="scientific">Hypothenemus hampei</name>
    <name type="common">Coffee berry borer</name>
    <dbReference type="NCBI Taxonomy" id="57062"/>
    <lineage>
        <taxon>Eukaryota</taxon>
        <taxon>Metazoa</taxon>
        <taxon>Ecdysozoa</taxon>
        <taxon>Arthropoda</taxon>
        <taxon>Hexapoda</taxon>
        <taxon>Insecta</taxon>
        <taxon>Pterygota</taxon>
        <taxon>Neoptera</taxon>
        <taxon>Endopterygota</taxon>
        <taxon>Coleoptera</taxon>
        <taxon>Polyphaga</taxon>
        <taxon>Cucujiformia</taxon>
        <taxon>Curculionidae</taxon>
        <taxon>Scolytinae</taxon>
        <taxon>Hypothenemus</taxon>
    </lineage>
</organism>
<protein>
    <submittedName>
        <fullName evidence="2">Uncharacterized protein</fullName>
    </submittedName>
</protein>
<dbReference type="Proteomes" id="UP001566132">
    <property type="component" value="Unassembled WGS sequence"/>
</dbReference>
<proteinExistence type="predicted"/>
<evidence type="ECO:0000313" key="3">
    <source>
        <dbReference type="Proteomes" id="UP001566132"/>
    </source>
</evidence>
<evidence type="ECO:0000313" key="2">
    <source>
        <dbReference type="EMBL" id="KAL1491398.1"/>
    </source>
</evidence>
<dbReference type="AlphaFoldDB" id="A0ABD1EA12"/>
<dbReference type="EMBL" id="JBDJPC010000009">
    <property type="protein sequence ID" value="KAL1491398.1"/>
    <property type="molecule type" value="Genomic_DNA"/>
</dbReference>
<gene>
    <name evidence="2" type="ORF">ABEB36_012000</name>
</gene>
<dbReference type="PANTHER" id="PTHR43157">
    <property type="entry name" value="PHOSPHATIDYLINOSITOL-GLYCAN BIOSYNTHESIS CLASS F PROTEIN-RELATED"/>
    <property type="match status" value="1"/>
</dbReference>
<evidence type="ECO:0000256" key="1">
    <source>
        <dbReference type="ARBA" id="ARBA00023002"/>
    </source>
</evidence>
<accession>A0ABD1EA12</accession>
<comment type="caution">
    <text evidence="2">The sequence shown here is derived from an EMBL/GenBank/DDBJ whole genome shotgun (WGS) entry which is preliminary data.</text>
</comment>
<dbReference type="PANTHER" id="PTHR43157:SF31">
    <property type="entry name" value="PHOSPHATIDYLINOSITOL-GLYCAN BIOSYNTHESIS CLASS F PROTEIN"/>
    <property type="match status" value="1"/>
</dbReference>
<dbReference type="SUPFAM" id="SSF51735">
    <property type="entry name" value="NAD(P)-binding Rossmann-fold domains"/>
    <property type="match status" value="1"/>
</dbReference>
<keyword evidence="3" id="KW-1185">Reference proteome</keyword>
<dbReference type="GO" id="GO:0016491">
    <property type="term" value="F:oxidoreductase activity"/>
    <property type="evidence" value="ECO:0007669"/>
    <property type="project" value="UniProtKB-KW"/>
</dbReference>
<reference evidence="2 3" key="1">
    <citation type="submission" date="2024-05" db="EMBL/GenBank/DDBJ databases">
        <title>Genetic variation in Jamaican populations of the coffee berry borer (Hypothenemus hampei).</title>
        <authorList>
            <person name="Errbii M."/>
            <person name="Myrie A."/>
        </authorList>
    </citation>
    <scope>NUCLEOTIDE SEQUENCE [LARGE SCALE GENOMIC DNA]</scope>
    <source>
        <strain evidence="2">JA-Hopewell-2020-01-JO</strain>
        <tissue evidence="2">Whole body</tissue>
    </source>
</reference>
<sequence>MNKTSRTVLITGCKEGIGFETALQLASRNWQVLMADKQDLTATRNSIISKTSNCNITIHNLDLSCFQSIRQFAHDIKTCHTHIDVLINNAGLFQGDTGQSVDCFNVVMQVNHLGPFLLTTLLTDLLKHSSQGRIVFLTSSGAFLHNLHAQCLPNLHKSDSWCTKLCTYYNSKLCNMIVTKEFALRLQNSNITCNCLHPGMTSSNLLQLKQYSPLAFQMLKLVTQPPQVSAAMVVFLAASRTVTSVTGQYFVNYKIARMPKIVEDLTYCKKIWTQAEDCVGQTQQ</sequence>
<dbReference type="InterPro" id="IPR036291">
    <property type="entry name" value="NAD(P)-bd_dom_sf"/>
</dbReference>
<dbReference type="Gene3D" id="3.40.50.720">
    <property type="entry name" value="NAD(P)-binding Rossmann-like Domain"/>
    <property type="match status" value="1"/>
</dbReference>
<keyword evidence="1" id="KW-0560">Oxidoreductase</keyword>